<keyword evidence="7 9" id="KW-0636">Prenylation</keyword>
<evidence type="ECO:0000256" key="2">
    <source>
        <dbReference type="ARBA" id="ARBA00005131"/>
    </source>
</evidence>
<evidence type="ECO:0000256" key="1">
    <source>
        <dbReference type="ARBA" id="ARBA00004342"/>
    </source>
</evidence>
<keyword evidence="5 9" id="KW-0321">Glycogen metabolism</keyword>
<dbReference type="PANTHER" id="PTHR10749">
    <property type="entry name" value="PHOSPHORYLASE B KINASE REGULATORY SUBUNIT"/>
    <property type="match status" value="1"/>
</dbReference>
<comment type="subcellular location">
    <subcellularLocation>
        <location evidence="1 9">Cell membrane</location>
        <topology evidence="1 9">Lipid-anchor</topology>
        <orientation evidence="1 9">Cytoplasmic side</orientation>
    </subcellularLocation>
</comment>
<comment type="pathway">
    <text evidence="2 9">Glycan biosynthesis; glycogen metabolism.</text>
</comment>
<proteinExistence type="inferred from homology"/>
<evidence type="ECO:0000259" key="10">
    <source>
        <dbReference type="Pfam" id="PF00723"/>
    </source>
</evidence>
<dbReference type="GO" id="GO:0005886">
    <property type="term" value="C:plasma membrane"/>
    <property type="evidence" value="ECO:0007669"/>
    <property type="project" value="UniProtKB-SubCell"/>
</dbReference>
<comment type="subunit">
    <text evidence="8 9">Hexadecamer of 4 heterotetramers, each composed of alpha, beta, gamma, and delta subunits. Alpha (PHKA1 or PHKA2) and beta (PHKB) are regulatory subunits, gamma (PHKG1 or PHKG2) is the catalytic subunit, and delta is calmodulin.</text>
</comment>
<evidence type="ECO:0000313" key="12">
    <source>
        <dbReference type="RefSeq" id="XP_007454673.1"/>
    </source>
</evidence>
<evidence type="ECO:0000256" key="6">
    <source>
        <dbReference type="ARBA" id="ARBA00022860"/>
    </source>
</evidence>
<sequence length="345" mass="38754">MIRPRSTTVCTVPRGLALAYRRIDEDKGRTHELERSAVKCMRGILYCYVHPAHKVQQFKQDPLPTCLYSIFKVQTGDEILSYEEYGHLQINAVSLYLLYLVEMISSGLQIIYNTDEVSFIQNLLFCVESIYCVPDFGVWERRSKYNNGSTELHSSPFPAAIRNAEGISSTVPEIVIKCSQHTAYALALPKSSFGFFRVWVTSTGAVTVDQSSPGDCGSEAVAGKIWPLDLDEVEALEEVDTLEPEVDLEQFLLPAINQMLEDITELTQKAGSMCLRTRGKLWEMDLLLIRIKTQVEASEDGALNGRPGGEADDRVLELCEKAKKIEKVAEMLVELVWQMEKSEVS</sequence>
<evidence type="ECO:0000256" key="5">
    <source>
        <dbReference type="ARBA" id="ARBA00022600"/>
    </source>
</evidence>
<evidence type="ECO:0000256" key="8">
    <source>
        <dbReference type="ARBA" id="ARBA00025890"/>
    </source>
</evidence>
<feature type="domain" description="GH15-like" evidence="10">
    <location>
        <begin position="17"/>
        <end position="154"/>
    </location>
</feature>
<dbReference type="Pfam" id="PF00723">
    <property type="entry name" value="Glyco_hydro_15"/>
    <property type="match status" value="1"/>
</dbReference>
<dbReference type="SUPFAM" id="SSF48208">
    <property type="entry name" value="Six-hairpin glycosidases"/>
    <property type="match status" value="1"/>
</dbReference>
<dbReference type="GO" id="GO:0005516">
    <property type="term" value="F:calmodulin binding"/>
    <property type="evidence" value="ECO:0007669"/>
    <property type="project" value="UniProtKB-KW"/>
</dbReference>
<dbReference type="InterPro" id="IPR008928">
    <property type="entry name" value="6-hairpin_glycosidase_sf"/>
</dbReference>
<dbReference type="InParanoid" id="A0A340WZ76"/>
<evidence type="ECO:0000256" key="4">
    <source>
        <dbReference type="ARBA" id="ARBA00007128"/>
    </source>
</evidence>
<keyword evidence="9" id="KW-0119">Carbohydrate metabolism</keyword>
<comment type="function">
    <text evidence="9">Phosphorylase b kinase catalyzes the phosphorylation of serine in certain substrates, including troponin I.</text>
</comment>
<dbReference type="Pfam" id="PF15155">
    <property type="entry name" value="MRFAP1"/>
    <property type="match status" value="1"/>
</dbReference>
<keyword evidence="9" id="KW-0449">Lipoprotein</keyword>
<dbReference type="Proteomes" id="UP000265300">
    <property type="component" value="Unplaced"/>
</dbReference>
<dbReference type="InterPro" id="IPR029254">
    <property type="entry name" value="MRFAP1"/>
</dbReference>
<dbReference type="PANTHER" id="PTHR10749:SF8">
    <property type="entry name" value="PHOSPHORYLASE B KINASE REGULATORY SUBUNIT BETA"/>
    <property type="match status" value="1"/>
</dbReference>
<evidence type="ECO:0000256" key="3">
    <source>
        <dbReference type="ARBA" id="ARBA00005515"/>
    </source>
</evidence>
<keyword evidence="9" id="KW-0472">Membrane</keyword>
<reference evidence="12" key="1">
    <citation type="submission" date="2025-08" db="UniProtKB">
        <authorList>
            <consortium name="RefSeq"/>
        </authorList>
    </citation>
    <scope>IDENTIFICATION</scope>
</reference>
<comment type="similarity">
    <text evidence="4 9">Belongs to the phosphorylase b kinase regulatory chain family.</text>
</comment>
<dbReference type="OrthoDB" id="5971574at2759"/>
<name>A0A340WZ76_LIPVE</name>
<dbReference type="InterPro" id="IPR008734">
    <property type="entry name" value="PHK_A/B_su"/>
</dbReference>
<keyword evidence="9" id="KW-1003">Cell membrane</keyword>
<dbReference type="InterPro" id="IPR011613">
    <property type="entry name" value="GH15-like"/>
</dbReference>
<protein>
    <recommendedName>
        <fullName evidence="9">Phosphorylase b kinase regulatory subunit</fullName>
    </recommendedName>
</protein>
<gene>
    <name evidence="12" type="primary">LOC103075354</name>
</gene>
<dbReference type="GeneID" id="103075354"/>
<organism evidence="11 12">
    <name type="scientific">Lipotes vexillifer</name>
    <name type="common">Yangtze river dolphin</name>
    <dbReference type="NCBI Taxonomy" id="118797"/>
    <lineage>
        <taxon>Eukaryota</taxon>
        <taxon>Metazoa</taxon>
        <taxon>Chordata</taxon>
        <taxon>Craniata</taxon>
        <taxon>Vertebrata</taxon>
        <taxon>Euteleostomi</taxon>
        <taxon>Mammalia</taxon>
        <taxon>Eutheria</taxon>
        <taxon>Laurasiatheria</taxon>
        <taxon>Artiodactyla</taxon>
        <taxon>Whippomorpha</taxon>
        <taxon>Cetacea</taxon>
        <taxon>Odontoceti</taxon>
        <taxon>Lipotidae</taxon>
        <taxon>Lipotes</taxon>
    </lineage>
</organism>
<dbReference type="UniPathway" id="UPA00163"/>
<dbReference type="RefSeq" id="XP_007454673.1">
    <property type="nucleotide sequence ID" value="XM_007454611.1"/>
</dbReference>
<accession>A0A340WZ76</accession>
<dbReference type="KEGG" id="lve:103075354"/>
<keyword evidence="11" id="KW-1185">Reference proteome</keyword>
<evidence type="ECO:0000256" key="9">
    <source>
        <dbReference type="RuleBase" id="RU364123"/>
    </source>
</evidence>
<keyword evidence="6 9" id="KW-0112">Calmodulin-binding</keyword>
<dbReference type="GO" id="GO:0005977">
    <property type="term" value="P:glycogen metabolic process"/>
    <property type="evidence" value="ECO:0007669"/>
    <property type="project" value="UniProtKB-UniPathway"/>
</dbReference>
<dbReference type="GO" id="GO:0005964">
    <property type="term" value="C:phosphorylase kinase complex"/>
    <property type="evidence" value="ECO:0007669"/>
    <property type="project" value="TreeGrafter"/>
</dbReference>
<dbReference type="AlphaFoldDB" id="A0A340WZ76"/>
<dbReference type="STRING" id="118797.A0A340WZ76"/>
<evidence type="ECO:0000256" key="7">
    <source>
        <dbReference type="ARBA" id="ARBA00023289"/>
    </source>
</evidence>
<evidence type="ECO:0000313" key="11">
    <source>
        <dbReference type="Proteomes" id="UP000265300"/>
    </source>
</evidence>
<comment type="similarity">
    <text evidence="3">Belongs to the MORF4 family-associated protein family.</text>
</comment>